<reference evidence="7" key="1">
    <citation type="submission" date="2022-11" db="EMBL/GenBank/DDBJ databases">
        <authorList>
            <person name="Petersen C."/>
        </authorList>
    </citation>
    <scope>NUCLEOTIDE SEQUENCE</scope>
    <source>
        <strain evidence="7">IBT 34128</strain>
    </source>
</reference>
<dbReference type="InterPro" id="IPR020846">
    <property type="entry name" value="MFS_dom"/>
</dbReference>
<evidence type="ECO:0000313" key="7">
    <source>
        <dbReference type="EMBL" id="KAJ5084766.1"/>
    </source>
</evidence>
<keyword evidence="8" id="KW-1185">Reference proteome</keyword>
<protein>
    <submittedName>
        <fullName evidence="7">Major facilitator superfamily domain general substrate transporter</fullName>
    </submittedName>
</protein>
<sequence>MSPLTSKRNREPKPPLILKMSSRRFSTHQGQICIISTVIPKITVQFKSIEDIRWYGSAFFLTLAAFQIFSLRGAFLTTIRIFEIRSLVYALAPNSVALIVGRAIQGIGAGLTSGYYTIAAFIAPLTKVSILIGLLGSTFSLTSIAGPLLDSAFSQYISWCWCYYINLLIGGVAAAVLVIFFRTPT</sequence>
<keyword evidence="4 5" id="KW-0472">Membrane</keyword>
<organism evidence="7 8">
    <name type="scientific">Penicillium alfredii</name>
    <dbReference type="NCBI Taxonomy" id="1506179"/>
    <lineage>
        <taxon>Eukaryota</taxon>
        <taxon>Fungi</taxon>
        <taxon>Dikarya</taxon>
        <taxon>Ascomycota</taxon>
        <taxon>Pezizomycotina</taxon>
        <taxon>Eurotiomycetes</taxon>
        <taxon>Eurotiomycetidae</taxon>
        <taxon>Eurotiales</taxon>
        <taxon>Aspergillaceae</taxon>
        <taxon>Penicillium</taxon>
    </lineage>
</organism>
<dbReference type="Pfam" id="PF07690">
    <property type="entry name" value="MFS_1"/>
    <property type="match status" value="1"/>
</dbReference>
<evidence type="ECO:0000256" key="4">
    <source>
        <dbReference type="ARBA" id="ARBA00023136"/>
    </source>
</evidence>
<evidence type="ECO:0000256" key="1">
    <source>
        <dbReference type="ARBA" id="ARBA00004141"/>
    </source>
</evidence>
<dbReference type="GeneID" id="81399039"/>
<dbReference type="InterPro" id="IPR036259">
    <property type="entry name" value="MFS_trans_sf"/>
</dbReference>
<feature type="transmembrane region" description="Helical" evidence="5">
    <location>
        <begin position="156"/>
        <end position="181"/>
    </location>
</feature>
<dbReference type="PANTHER" id="PTHR23501:SF198">
    <property type="entry name" value="AZOLE RESISTANCE PROTEIN 1-RELATED"/>
    <property type="match status" value="1"/>
</dbReference>
<evidence type="ECO:0000256" key="2">
    <source>
        <dbReference type="ARBA" id="ARBA00022692"/>
    </source>
</evidence>
<gene>
    <name evidence="7" type="ORF">NUU61_009345</name>
</gene>
<dbReference type="Gene3D" id="1.20.1250.20">
    <property type="entry name" value="MFS general substrate transporter like domains"/>
    <property type="match status" value="1"/>
</dbReference>
<keyword evidence="3 5" id="KW-1133">Transmembrane helix</keyword>
<evidence type="ECO:0000256" key="3">
    <source>
        <dbReference type="ARBA" id="ARBA00022989"/>
    </source>
</evidence>
<dbReference type="AlphaFoldDB" id="A0A9W9JXA6"/>
<name>A0A9W9JXA6_9EURO</name>
<comment type="caution">
    <text evidence="7">The sequence shown here is derived from an EMBL/GenBank/DDBJ whole genome shotgun (WGS) entry which is preliminary data.</text>
</comment>
<dbReference type="PROSITE" id="PS50850">
    <property type="entry name" value="MFS"/>
    <property type="match status" value="1"/>
</dbReference>
<accession>A0A9W9JXA6</accession>
<dbReference type="GO" id="GO:0022857">
    <property type="term" value="F:transmembrane transporter activity"/>
    <property type="evidence" value="ECO:0007669"/>
    <property type="project" value="InterPro"/>
</dbReference>
<evidence type="ECO:0000313" key="8">
    <source>
        <dbReference type="Proteomes" id="UP001141434"/>
    </source>
</evidence>
<dbReference type="RefSeq" id="XP_056508163.1">
    <property type="nucleotide sequence ID" value="XM_056659870.1"/>
</dbReference>
<dbReference type="InterPro" id="IPR011701">
    <property type="entry name" value="MFS"/>
</dbReference>
<dbReference type="SUPFAM" id="SSF103473">
    <property type="entry name" value="MFS general substrate transporter"/>
    <property type="match status" value="1"/>
</dbReference>
<comment type="subcellular location">
    <subcellularLocation>
        <location evidence="1">Membrane</location>
        <topology evidence="1">Multi-pass membrane protein</topology>
    </subcellularLocation>
</comment>
<evidence type="ECO:0000256" key="5">
    <source>
        <dbReference type="SAM" id="Phobius"/>
    </source>
</evidence>
<keyword evidence="2 5" id="KW-0812">Transmembrane</keyword>
<feature type="transmembrane region" description="Helical" evidence="5">
    <location>
        <begin position="54"/>
        <end position="75"/>
    </location>
</feature>
<reference evidence="7" key="2">
    <citation type="journal article" date="2023" name="IMA Fungus">
        <title>Comparative genomic study of the Penicillium genus elucidates a diverse pangenome and 15 lateral gene transfer events.</title>
        <authorList>
            <person name="Petersen C."/>
            <person name="Sorensen T."/>
            <person name="Nielsen M.R."/>
            <person name="Sondergaard T.E."/>
            <person name="Sorensen J.L."/>
            <person name="Fitzpatrick D.A."/>
            <person name="Frisvad J.C."/>
            <person name="Nielsen K.L."/>
        </authorList>
    </citation>
    <scope>NUCLEOTIDE SEQUENCE</scope>
    <source>
        <strain evidence="7">IBT 34128</strain>
    </source>
</reference>
<dbReference type="GO" id="GO:0005886">
    <property type="term" value="C:plasma membrane"/>
    <property type="evidence" value="ECO:0007669"/>
    <property type="project" value="TreeGrafter"/>
</dbReference>
<evidence type="ECO:0000259" key="6">
    <source>
        <dbReference type="PROSITE" id="PS50850"/>
    </source>
</evidence>
<dbReference type="Proteomes" id="UP001141434">
    <property type="component" value="Unassembled WGS sequence"/>
</dbReference>
<dbReference type="PANTHER" id="PTHR23501">
    <property type="entry name" value="MAJOR FACILITATOR SUPERFAMILY"/>
    <property type="match status" value="1"/>
</dbReference>
<feature type="domain" description="Major facilitator superfamily (MFS) profile" evidence="6">
    <location>
        <begin position="1"/>
        <end position="185"/>
    </location>
</feature>
<dbReference type="OrthoDB" id="10021397at2759"/>
<proteinExistence type="predicted"/>
<dbReference type="EMBL" id="JAPMSZ010000011">
    <property type="protein sequence ID" value="KAJ5084766.1"/>
    <property type="molecule type" value="Genomic_DNA"/>
</dbReference>